<evidence type="ECO:0000313" key="1">
    <source>
        <dbReference type="EMBL" id="EFO26637.1"/>
    </source>
</evidence>
<organism evidence="1">
    <name type="scientific">Loa loa</name>
    <name type="common">Eye worm</name>
    <name type="synonym">Filaria loa</name>
    <dbReference type="NCBI Taxonomy" id="7209"/>
    <lineage>
        <taxon>Eukaryota</taxon>
        <taxon>Metazoa</taxon>
        <taxon>Ecdysozoa</taxon>
        <taxon>Nematoda</taxon>
        <taxon>Chromadorea</taxon>
        <taxon>Rhabditida</taxon>
        <taxon>Spirurina</taxon>
        <taxon>Spiruromorpha</taxon>
        <taxon>Filarioidea</taxon>
        <taxon>Onchocercidae</taxon>
        <taxon>Loa</taxon>
    </lineage>
</organism>
<accession>A0A1S0U7U0</accession>
<dbReference type="InParanoid" id="A0A1S0U7U0"/>
<dbReference type="RefSeq" id="XP_003137431.1">
    <property type="nucleotide sequence ID" value="XM_003137383.1"/>
</dbReference>
<gene>
    <name evidence="1" type="ORF">LOAG_01845</name>
</gene>
<reference evidence="1" key="1">
    <citation type="submission" date="2012-04" db="EMBL/GenBank/DDBJ databases">
        <title>The Genome Sequence of Loa loa.</title>
        <authorList>
            <consortium name="The Broad Institute Genome Sequencing Platform"/>
            <consortium name="Broad Institute Genome Sequencing Center for Infectious Disease"/>
            <person name="Nutman T.B."/>
            <person name="Fink D.L."/>
            <person name="Russ C."/>
            <person name="Young S."/>
            <person name="Zeng Q."/>
            <person name="Gargeya S."/>
            <person name="Alvarado L."/>
            <person name="Berlin A."/>
            <person name="Chapman S.B."/>
            <person name="Chen Z."/>
            <person name="Freedman E."/>
            <person name="Gellesch M."/>
            <person name="Goldberg J."/>
            <person name="Griggs A."/>
            <person name="Gujja S."/>
            <person name="Heilman E.R."/>
            <person name="Heiman D."/>
            <person name="Howarth C."/>
            <person name="Mehta T."/>
            <person name="Neiman D."/>
            <person name="Pearson M."/>
            <person name="Roberts A."/>
            <person name="Saif S."/>
            <person name="Shea T."/>
            <person name="Shenoy N."/>
            <person name="Sisk P."/>
            <person name="Stolte C."/>
            <person name="Sykes S."/>
            <person name="White J."/>
            <person name="Yandava C."/>
            <person name="Haas B."/>
            <person name="Henn M.R."/>
            <person name="Nusbaum C."/>
            <person name="Birren B."/>
        </authorList>
    </citation>
    <scope>NUCLEOTIDE SEQUENCE [LARGE SCALE GENOMIC DNA]</scope>
</reference>
<proteinExistence type="predicted"/>
<name>A0A1S0U7U0_LOALO</name>
<sequence length="123" mass="13803">MKEPKTRTEIANLINVTTFIKIDPIVPPVLRAMTSPITKPLNYTTVTVMSCRCEKNTTLDLIIGGNCFLSSKDLSKIMCRQHQTKVNGHVIISHPTFPQYCPLLMMAYHIITAQTSWKSSAHS</sequence>
<dbReference type="AlphaFoldDB" id="A0A1S0U7U0"/>
<dbReference type="KEGG" id="loa:LOAG_01845"/>
<protein>
    <submittedName>
        <fullName evidence="1">Uncharacterized protein</fullName>
    </submittedName>
</protein>
<dbReference type="EMBL" id="JH712071">
    <property type="protein sequence ID" value="EFO26637.1"/>
    <property type="molecule type" value="Genomic_DNA"/>
</dbReference>
<dbReference type="GeneID" id="9939221"/>
<dbReference type="CTD" id="9939221"/>